<protein>
    <recommendedName>
        <fullName evidence="1">Heterokaryon incompatibility domain-containing protein</fullName>
    </recommendedName>
</protein>
<dbReference type="PANTHER" id="PTHR33112">
    <property type="entry name" value="DOMAIN PROTEIN, PUTATIVE-RELATED"/>
    <property type="match status" value="1"/>
</dbReference>
<organism evidence="2 3">
    <name type="scientific">Zasmidium cellare</name>
    <name type="common">Wine cellar mold</name>
    <name type="synonym">Racodium cellare</name>
    <dbReference type="NCBI Taxonomy" id="395010"/>
    <lineage>
        <taxon>Eukaryota</taxon>
        <taxon>Fungi</taxon>
        <taxon>Dikarya</taxon>
        <taxon>Ascomycota</taxon>
        <taxon>Pezizomycotina</taxon>
        <taxon>Dothideomycetes</taxon>
        <taxon>Dothideomycetidae</taxon>
        <taxon>Mycosphaerellales</taxon>
        <taxon>Mycosphaerellaceae</taxon>
        <taxon>Zasmidium</taxon>
    </lineage>
</organism>
<dbReference type="PANTHER" id="PTHR33112:SF10">
    <property type="entry name" value="TOL"/>
    <property type="match status" value="1"/>
</dbReference>
<evidence type="ECO:0000313" key="2">
    <source>
        <dbReference type="EMBL" id="KAK4500076.1"/>
    </source>
</evidence>
<reference evidence="2 3" key="1">
    <citation type="journal article" date="2023" name="G3 (Bethesda)">
        <title>A chromosome-level genome assembly of Zasmidium syzygii isolated from banana leaves.</title>
        <authorList>
            <person name="van Westerhoven A.C."/>
            <person name="Mehrabi R."/>
            <person name="Talebi R."/>
            <person name="Steentjes M.B.F."/>
            <person name="Corcolon B."/>
            <person name="Chong P.A."/>
            <person name="Kema G.H.J."/>
            <person name="Seidl M.F."/>
        </authorList>
    </citation>
    <scope>NUCLEOTIDE SEQUENCE [LARGE SCALE GENOMIC DNA]</scope>
    <source>
        <strain evidence="2 3">P124</strain>
    </source>
</reference>
<proteinExistence type="predicted"/>
<name>A0ABR0EFR6_ZASCE</name>
<dbReference type="Pfam" id="PF06985">
    <property type="entry name" value="HET"/>
    <property type="match status" value="1"/>
</dbReference>
<dbReference type="InterPro" id="IPR010730">
    <property type="entry name" value="HET"/>
</dbReference>
<gene>
    <name evidence="2" type="ORF">PRZ48_008262</name>
</gene>
<sequence>MVIKYKPRQDSHLGNIHLCKNCDDTFTGKRFWKKEGVTGHHLYPDDFFAAVEDKCWACLALRAQVSSKQYESLKAWRSNWGDMNPPPNHFTWVTVADTLDSAVVGPRGSFELHVMFGGDIGNMLQEIGRQDKWNIIFPALYLWAQPAASRAGEFPDTIRLVDTTETFLDGTYVTLSHSWGSEPFLTLQQDNIGEMMDGILTSRLSRTFQDSIKVARRMNIRYVWIDSLCIIQNEPDLADWEKESVKMGEYYSGAFCNISATASTSGSEGLRRHRDHTALQHAQYDMPALHGRPAGSYSLSNVSLWATQLDEAPLHRRAWVLQERLLARRVLHFGDGQLLWECREQTASEMYPRGVPKIAALQMRSRFKNLDPVSPVNQKRFSSTDREIVAQRLWHHVAKEYSRCLLTYSKDKSRALQGVVSLFGTVLEDEHLHGLWKKNLHHSLLWRTQDAMYPPPNRLYEVQRQYTLPSWSWLSSDCPLLLRENAPGSSTLRKEQILFQILDASSNNPRLTLKCLLRHAKLQLTTYRMFKVNLITKHGSLEAFRLPDVYVDGMLDGVKEPGDVTSVLLLPARTSTEIRHIRPGKPVMLFECLLITPCEEQGIYRRVGLLRVQDEVEAVETVLAMRFGGFEVESKNHDATTSMHEIYLV</sequence>
<keyword evidence="3" id="KW-1185">Reference proteome</keyword>
<evidence type="ECO:0000259" key="1">
    <source>
        <dbReference type="Pfam" id="PF06985"/>
    </source>
</evidence>
<evidence type="ECO:0000313" key="3">
    <source>
        <dbReference type="Proteomes" id="UP001305779"/>
    </source>
</evidence>
<feature type="domain" description="Heterokaryon incompatibility" evidence="1">
    <location>
        <begin position="172"/>
        <end position="323"/>
    </location>
</feature>
<dbReference type="EMBL" id="JAXOVC010000006">
    <property type="protein sequence ID" value="KAK4500076.1"/>
    <property type="molecule type" value="Genomic_DNA"/>
</dbReference>
<accession>A0ABR0EFR6</accession>
<comment type="caution">
    <text evidence="2">The sequence shown here is derived from an EMBL/GenBank/DDBJ whole genome shotgun (WGS) entry which is preliminary data.</text>
</comment>
<dbReference type="Proteomes" id="UP001305779">
    <property type="component" value="Unassembled WGS sequence"/>
</dbReference>